<dbReference type="AlphaFoldDB" id="A0A1I7U2G6"/>
<dbReference type="STRING" id="1561998.A0A1I7U2G6"/>
<sequence>MLSPEHIRIGCSFKVCSLPNQGLYNNLCFLGPRNGQKSCSGICKEPDSVGNLEKEAVRVWNSRRRGFAERVYAGNMYEMTWNHLLQRNASLIAQNCGKSLPGFAVRFDLEYLPIAPAEQGKELAERFLSSKQSVRRQESELYIPYQWDNTKIGCAHAPKCQKIICVFGGPNSILFLIVQCATLEYTLVAEAPNEETMATEVLASLNGARKLVNHRIGADIRWLKWDLSLAWMASKASCDSVDGSIRLRLSQGPTGYLVDDVTTNIKNFTDHILKNGADPANATEEFSKYYEFYRSDLTRVGCAFKFCQGTGEETNLICFLGPRIETSRWRQWLGEQRMITAMIRI</sequence>
<proteinExistence type="predicted"/>
<reference evidence="2" key="1">
    <citation type="submission" date="2016-11" db="UniProtKB">
        <authorList>
            <consortium name="WormBaseParasite"/>
        </authorList>
    </citation>
    <scope>IDENTIFICATION</scope>
</reference>
<evidence type="ECO:0000313" key="2">
    <source>
        <dbReference type="WBParaSite" id="Csp11.Scaffold629.g14178.t2"/>
    </source>
</evidence>
<dbReference type="SUPFAM" id="SSF55797">
    <property type="entry name" value="PR-1-like"/>
    <property type="match status" value="1"/>
</dbReference>
<evidence type="ECO:0000313" key="1">
    <source>
        <dbReference type="Proteomes" id="UP000095282"/>
    </source>
</evidence>
<dbReference type="Gene3D" id="3.40.33.10">
    <property type="entry name" value="CAP"/>
    <property type="match status" value="1"/>
</dbReference>
<name>A0A1I7U2G6_9PELO</name>
<accession>A0A1I7U2G6</accession>
<dbReference type="InterPro" id="IPR035940">
    <property type="entry name" value="CAP_sf"/>
</dbReference>
<keyword evidence="1" id="KW-1185">Reference proteome</keyword>
<organism evidence="1 2">
    <name type="scientific">Caenorhabditis tropicalis</name>
    <dbReference type="NCBI Taxonomy" id="1561998"/>
    <lineage>
        <taxon>Eukaryota</taxon>
        <taxon>Metazoa</taxon>
        <taxon>Ecdysozoa</taxon>
        <taxon>Nematoda</taxon>
        <taxon>Chromadorea</taxon>
        <taxon>Rhabditida</taxon>
        <taxon>Rhabditina</taxon>
        <taxon>Rhabditomorpha</taxon>
        <taxon>Rhabditoidea</taxon>
        <taxon>Rhabditidae</taxon>
        <taxon>Peloderinae</taxon>
        <taxon>Caenorhabditis</taxon>
    </lineage>
</organism>
<dbReference type="eggNOG" id="ENOG502TGFX">
    <property type="taxonomic scope" value="Eukaryota"/>
</dbReference>
<protein>
    <submittedName>
        <fullName evidence="2">SCP domain-containing protein</fullName>
    </submittedName>
</protein>
<dbReference type="Proteomes" id="UP000095282">
    <property type="component" value="Unplaced"/>
</dbReference>
<dbReference type="WBParaSite" id="Csp11.Scaffold629.g14178.t2">
    <property type="protein sequence ID" value="Csp11.Scaffold629.g14178.t2"/>
    <property type="gene ID" value="Csp11.Scaffold629.g14178"/>
</dbReference>